<proteinExistence type="predicted"/>
<dbReference type="InterPro" id="IPR036922">
    <property type="entry name" value="Rieske_2Fe-2S_sf"/>
</dbReference>
<dbReference type="GO" id="GO:0005506">
    <property type="term" value="F:iron ion binding"/>
    <property type="evidence" value="ECO:0007669"/>
    <property type="project" value="InterPro"/>
</dbReference>
<organism evidence="8 9">
    <name type="scientific">Candidatus Marsarchaeota G1 archaeon BE_D</name>
    <dbReference type="NCBI Taxonomy" id="1978156"/>
    <lineage>
        <taxon>Archaea</taxon>
        <taxon>Candidatus Marsarchaeota</taxon>
        <taxon>Candidatus Marsarchaeota group 1</taxon>
    </lineage>
</organism>
<evidence type="ECO:0000313" key="8">
    <source>
        <dbReference type="EMBL" id="PSN85888.1"/>
    </source>
</evidence>
<feature type="domain" description="Rieske" evidence="7">
    <location>
        <begin position="33"/>
        <end position="141"/>
    </location>
</feature>
<dbReference type="CDD" id="cd03469">
    <property type="entry name" value="Rieske_RO_Alpha_N"/>
    <property type="match status" value="1"/>
</dbReference>
<dbReference type="CDD" id="cd08884">
    <property type="entry name" value="RHO_alpha_C_GbcA-like"/>
    <property type="match status" value="1"/>
</dbReference>
<dbReference type="EMBL" id="NEXD01000018">
    <property type="protein sequence ID" value="PSN85888.1"/>
    <property type="molecule type" value="Genomic_DNA"/>
</dbReference>
<dbReference type="InterPro" id="IPR001663">
    <property type="entry name" value="Rng_hydr_dOase-A"/>
</dbReference>
<dbReference type="PANTHER" id="PTHR43756">
    <property type="entry name" value="CHOLINE MONOOXYGENASE, CHLOROPLASTIC"/>
    <property type="match status" value="1"/>
</dbReference>
<protein>
    <recommendedName>
        <fullName evidence="7">Rieske domain-containing protein</fullName>
    </recommendedName>
</protein>
<keyword evidence="4" id="KW-0560">Oxidoreductase</keyword>
<dbReference type="Gene3D" id="2.102.10.10">
    <property type="entry name" value="Rieske [2Fe-2S] iron-sulphur domain"/>
    <property type="match status" value="1"/>
</dbReference>
<keyword evidence="5" id="KW-0408">Iron</keyword>
<evidence type="ECO:0000256" key="2">
    <source>
        <dbReference type="ARBA" id="ARBA00022714"/>
    </source>
</evidence>
<evidence type="ECO:0000256" key="1">
    <source>
        <dbReference type="ARBA" id="ARBA00001962"/>
    </source>
</evidence>
<keyword evidence="6" id="KW-0411">Iron-sulfur</keyword>
<evidence type="ECO:0000256" key="6">
    <source>
        <dbReference type="ARBA" id="ARBA00023014"/>
    </source>
</evidence>
<dbReference type="PROSITE" id="PS51296">
    <property type="entry name" value="RIESKE"/>
    <property type="match status" value="1"/>
</dbReference>
<dbReference type="PRINTS" id="PR00090">
    <property type="entry name" value="RNGDIOXGNASE"/>
</dbReference>
<comment type="cofactor">
    <cofactor evidence="1">
        <name>Fe cation</name>
        <dbReference type="ChEBI" id="CHEBI:24875"/>
    </cofactor>
</comment>
<dbReference type="InterPro" id="IPR015879">
    <property type="entry name" value="Ring_hydroxy_dOase_asu_C_dom"/>
</dbReference>
<dbReference type="PANTHER" id="PTHR43756:SF5">
    <property type="entry name" value="CHOLINE MONOOXYGENASE, CHLOROPLASTIC"/>
    <property type="match status" value="1"/>
</dbReference>
<dbReference type="Pfam" id="PF00848">
    <property type="entry name" value="Ring_hydroxyl_A"/>
    <property type="match status" value="1"/>
</dbReference>
<sequence length="367" mass="43350">MQVLQERIGLPKNYYHDDQIFEKEKELFFKKMWLLCAREEELANTGDYIVRNIAGESFFLVRTRDGRIKAFHNVCRHRGSQLLEGSGSVGSVIQCPYHAWSYDLDGRLVGVPESHKFERLDKDSLGLFELAVDTWQGFVFVNMDRFAKRFTQVFSEFVNMWTHLDFKQLRRAKRIVYDVKANWKIVVENYSECYHCPPVHPKLNKITPFTGSSRTEYLSWAEKRLFSGGFMIFADGYTSMTVTGTTKRKPLKGTRKEDLKRIYYYLLVPNVFFSLHPDYLMIHTLWPKNKDETIVECDFYFDKEEMSKPDFTPDDAIQIWDEINQQDWRVCELTHRGTDSSFYVPGPMPENEDQVWNFDEFIRDALA</sequence>
<dbReference type="Gene3D" id="3.90.380.10">
    <property type="entry name" value="Naphthalene 1,2-dioxygenase Alpha Subunit, Chain A, domain 1"/>
    <property type="match status" value="1"/>
</dbReference>
<comment type="caution">
    <text evidence="8">The sequence shown here is derived from an EMBL/GenBank/DDBJ whole genome shotgun (WGS) entry which is preliminary data.</text>
</comment>
<evidence type="ECO:0000256" key="5">
    <source>
        <dbReference type="ARBA" id="ARBA00023004"/>
    </source>
</evidence>
<evidence type="ECO:0000256" key="3">
    <source>
        <dbReference type="ARBA" id="ARBA00022723"/>
    </source>
</evidence>
<dbReference type="SUPFAM" id="SSF50022">
    <property type="entry name" value="ISP domain"/>
    <property type="match status" value="1"/>
</dbReference>
<evidence type="ECO:0000259" key="7">
    <source>
        <dbReference type="PROSITE" id="PS51296"/>
    </source>
</evidence>
<dbReference type="Proteomes" id="UP000240569">
    <property type="component" value="Unassembled WGS sequence"/>
</dbReference>
<dbReference type="SUPFAM" id="SSF55961">
    <property type="entry name" value="Bet v1-like"/>
    <property type="match status" value="1"/>
</dbReference>
<evidence type="ECO:0000256" key="4">
    <source>
        <dbReference type="ARBA" id="ARBA00023002"/>
    </source>
</evidence>
<dbReference type="GO" id="GO:0016491">
    <property type="term" value="F:oxidoreductase activity"/>
    <property type="evidence" value="ECO:0007669"/>
    <property type="project" value="UniProtKB-KW"/>
</dbReference>
<keyword evidence="2" id="KW-0001">2Fe-2S</keyword>
<dbReference type="AlphaFoldDB" id="A0A2R6AHR8"/>
<accession>A0A2R6AHR8</accession>
<reference evidence="8 9" key="1">
    <citation type="submission" date="2017-04" db="EMBL/GenBank/DDBJ databases">
        <title>Novel microbial lineages endemic to geothermal iron-oxide mats fill important gaps in the evolutionary history of Archaea.</title>
        <authorList>
            <person name="Jay Z.J."/>
            <person name="Beam J.P."/>
            <person name="Dlakic M."/>
            <person name="Rusch D.B."/>
            <person name="Kozubal M.A."/>
            <person name="Inskeep W.P."/>
        </authorList>
    </citation>
    <scope>NUCLEOTIDE SEQUENCE [LARGE SCALE GENOMIC DNA]</scope>
    <source>
        <strain evidence="8">BE_D</strain>
    </source>
</reference>
<keyword evidence="3" id="KW-0479">Metal-binding</keyword>
<name>A0A2R6AHR8_9ARCH</name>
<evidence type="ECO:0000313" key="9">
    <source>
        <dbReference type="Proteomes" id="UP000240569"/>
    </source>
</evidence>
<dbReference type="GO" id="GO:0051537">
    <property type="term" value="F:2 iron, 2 sulfur cluster binding"/>
    <property type="evidence" value="ECO:0007669"/>
    <property type="project" value="UniProtKB-KW"/>
</dbReference>
<dbReference type="InterPro" id="IPR017941">
    <property type="entry name" value="Rieske_2Fe-2S"/>
</dbReference>
<gene>
    <name evidence="8" type="ORF">B9Q02_04560</name>
</gene>
<dbReference type="Pfam" id="PF00355">
    <property type="entry name" value="Rieske"/>
    <property type="match status" value="1"/>
</dbReference>